<feature type="compositionally biased region" description="Basic residues" evidence="6">
    <location>
        <begin position="352"/>
        <end position="362"/>
    </location>
</feature>
<dbReference type="EMBL" id="JARBDR010000813">
    <property type="protein sequence ID" value="KAJ8306129.1"/>
    <property type="molecule type" value="Genomic_DNA"/>
</dbReference>
<dbReference type="PANTHER" id="PTHR46819">
    <property type="entry name" value="EF-HAND CALCIUM-BINDING DOMAIN-CONTAINING PROTEIN 7"/>
    <property type="match status" value="1"/>
</dbReference>
<dbReference type="CDD" id="cd00051">
    <property type="entry name" value="EFh"/>
    <property type="match status" value="1"/>
</dbReference>
<keyword evidence="4" id="KW-0106">Calcium</keyword>
<evidence type="ECO:0000256" key="1">
    <source>
        <dbReference type="ARBA" id="ARBA00004370"/>
    </source>
</evidence>
<dbReference type="InterPro" id="IPR002048">
    <property type="entry name" value="EF_hand_dom"/>
</dbReference>
<evidence type="ECO:0000256" key="3">
    <source>
        <dbReference type="ARBA" id="ARBA00022737"/>
    </source>
</evidence>
<feature type="compositionally biased region" description="Basic and acidic residues" evidence="6">
    <location>
        <begin position="203"/>
        <end position="212"/>
    </location>
</feature>
<dbReference type="PROSITE" id="PS00018">
    <property type="entry name" value="EF_HAND_1"/>
    <property type="match status" value="1"/>
</dbReference>
<feature type="compositionally biased region" description="Polar residues" evidence="6">
    <location>
        <begin position="268"/>
        <end position="301"/>
    </location>
</feature>
<keyword evidence="2" id="KW-0479">Metal-binding</keyword>
<comment type="subcellular location">
    <subcellularLocation>
        <location evidence="1">Membrane</location>
    </subcellularLocation>
</comment>
<keyword evidence="3" id="KW-0677">Repeat</keyword>
<dbReference type="SUPFAM" id="SSF47473">
    <property type="entry name" value="EF-hand"/>
    <property type="match status" value="1"/>
</dbReference>
<feature type="compositionally biased region" description="Low complexity" evidence="6">
    <location>
        <begin position="304"/>
        <end position="318"/>
    </location>
</feature>
<evidence type="ECO:0000256" key="2">
    <source>
        <dbReference type="ARBA" id="ARBA00022723"/>
    </source>
</evidence>
<keyword evidence="5" id="KW-0472">Membrane</keyword>
<dbReference type="InterPro" id="IPR052266">
    <property type="entry name" value="Miro-EF-hand_domain"/>
</dbReference>
<evidence type="ECO:0000259" key="8">
    <source>
        <dbReference type="PROSITE" id="PS50222"/>
    </source>
</evidence>
<name>A0ABQ9ELM4_TEGGR</name>
<proteinExistence type="predicted"/>
<feature type="compositionally biased region" description="Polar residues" evidence="6">
    <location>
        <begin position="369"/>
        <end position="401"/>
    </location>
</feature>
<gene>
    <name evidence="9" type="ORF">KUTeg_016674</name>
</gene>
<evidence type="ECO:0000256" key="7">
    <source>
        <dbReference type="SAM" id="SignalP"/>
    </source>
</evidence>
<sequence>MKCLCITNEVFIFLLTVLQQAGRNPSSNAIKKYWSSRTDCLTFDDFVDICRKEPETTEDEMMTAFRKIDINGDGYLSLDELYKIMSTKGEKMSREEVKKMIDEVDENGDGKLDYKESIIRDDKFLYEKFCKMVISTARDCKKASIKIMEKKERKRKKEQQNYVEASLRKDESDLGSQISVKSSSSDISSTAKMGSQQSLQSQSREETSEKKTGSMISVRSASGNKKDDSKESDKDSEHENDKPDDADQDGKKEKRKKHKNKKSDDEMGSTTTLKSEPMGSSTTLKSENMGSRVSLKTASKLSSRRQSQTSVASQSASRISLREEEKKESDKDSEHEDEKPDDNNDDDEKKVKQSPRKKRKNKKSDDDLGSTTSLKSETMGSTTTLKSETMGSTATLKSETMGSKVSLKSESKLSSRRQSKASVASQSASRVSLKGEEKSESISGSRASLVSAGMFGSRRSMLSIDDLPRPSPRSKKDRPRGGAAAKLDNFLNQEILSHGLTNPLKVVSSLKMTV</sequence>
<evidence type="ECO:0000256" key="6">
    <source>
        <dbReference type="SAM" id="MobiDB-lite"/>
    </source>
</evidence>
<keyword evidence="10" id="KW-1185">Reference proteome</keyword>
<dbReference type="Gene3D" id="1.10.238.10">
    <property type="entry name" value="EF-hand"/>
    <property type="match status" value="1"/>
</dbReference>
<accession>A0ABQ9ELM4</accession>
<reference evidence="9 10" key="1">
    <citation type="submission" date="2022-12" db="EMBL/GenBank/DDBJ databases">
        <title>Chromosome-level genome of Tegillarca granosa.</title>
        <authorList>
            <person name="Kim J."/>
        </authorList>
    </citation>
    <scope>NUCLEOTIDE SEQUENCE [LARGE SCALE GENOMIC DNA]</scope>
    <source>
        <strain evidence="9">Teg-2019</strain>
        <tissue evidence="9">Adductor muscle</tissue>
    </source>
</reference>
<organism evidence="9 10">
    <name type="scientific">Tegillarca granosa</name>
    <name type="common">Malaysian cockle</name>
    <name type="synonym">Anadara granosa</name>
    <dbReference type="NCBI Taxonomy" id="220873"/>
    <lineage>
        <taxon>Eukaryota</taxon>
        <taxon>Metazoa</taxon>
        <taxon>Spiralia</taxon>
        <taxon>Lophotrochozoa</taxon>
        <taxon>Mollusca</taxon>
        <taxon>Bivalvia</taxon>
        <taxon>Autobranchia</taxon>
        <taxon>Pteriomorphia</taxon>
        <taxon>Arcoida</taxon>
        <taxon>Arcoidea</taxon>
        <taxon>Arcidae</taxon>
        <taxon>Tegillarca</taxon>
    </lineage>
</organism>
<dbReference type="PANTHER" id="PTHR46819:SF1">
    <property type="entry name" value="EF-HAND CALCIUM-BINDING DOMAIN-CONTAINING PROTEIN 7"/>
    <property type="match status" value="1"/>
</dbReference>
<dbReference type="Pfam" id="PF13499">
    <property type="entry name" value="EF-hand_7"/>
    <property type="match status" value="1"/>
</dbReference>
<dbReference type="Proteomes" id="UP001217089">
    <property type="component" value="Unassembled WGS sequence"/>
</dbReference>
<feature type="domain" description="EF-hand" evidence="8">
    <location>
        <begin position="56"/>
        <end position="91"/>
    </location>
</feature>
<evidence type="ECO:0000313" key="10">
    <source>
        <dbReference type="Proteomes" id="UP001217089"/>
    </source>
</evidence>
<keyword evidence="7" id="KW-0732">Signal</keyword>
<feature type="chain" id="PRO_5047047744" description="EF-hand domain-containing protein" evidence="7">
    <location>
        <begin position="23"/>
        <end position="514"/>
    </location>
</feature>
<protein>
    <recommendedName>
        <fullName evidence="8">EF-hand domain-containing protein</fullName>
    </recommendedName>
</protein>
<feature type="region of interest" description="Disordered" evidence="6">
    <location>
        <begin position="151"/>
        <end position="483"/>
    </location>
</feature>
<feature type="compositionally biased region" description="Basic and acidic residues" evidence="6">
    <location>
        <begin position="224"/>
        <end position="252"/>
    </location>
</feature>
<dbReference type="InterPro" id="IPR011992">
    <property type="entry name" value="EF-hand-dom_pair"/>
</dbReference>
<comment type="caution">
    <text evidence="9">The sequence shown here is derived from an EMBL/GenBank/DDBJ whole genome shotgun (WGS) entry which is preliminary data.</text>
</comment>
<evidence type="ECO:0000313" key="9">
    <source>
        <dbReference type="EMBL" id="KAJ8306129.1"/>
    </source>
</evidence>
<dbReference type="InterPro" id="IPR018247">
    <property type="entry name" value="EF_Hand_1_Ca_BS"/>
</dbReference>
<feature type="domain" description="EF-hand" evidence="8">
    <location>
        <begin position="92"/>
        <end position="127"/>
    </location>
</feature>
<feature type="compositionally biased region" description="Basic and acidic residues" evidence="6">
    <location>
        <begin position="320"/>
        <end position="351"/>
    </location>
</feature>
<dbReference type="PROSITE" id="PS50222">
    <property type="entry name" value="EF_HAND_2"/>
    <property type="match status" value="2"/>
</dbReference>
<feature type="compositionally biased region" description="Polar residues" evidence="6">
    <location>
        <begin position="214"/>
        <end position="223"/>
    </location>
</feature>
<dbReference type="SMART" id="SM00054">
    <property type="entry name" value="EFh"/>
    <property type="match status" value="2"/>
</dbReference>
<evidence type="ECO:0000256" key="5">
    <source>
        <dbReference type="ARBA" id="ARBA00023136"/>
    </source>
</evidence>
<feature type="signal peptide" evidence="7">
    <location>
        <begin position="1"/>
        <end position="22"/>
    </location>
</feature>
<evidence type="ECO:0000256" key="4">
    <source>
        <dbReference type="ARBA" id="ARBA00022837"/>
    </source>
</evidence>
<feature type="compositionally biased region" description="Low complexity" evidence="6">
    <location>
        <begin position="420"/>
        <end position="432"/>
    </location>
</feature>
<feature type="compositionally biased region" description="Low complexity" evidence="6">
    <location>
        <begin position="176"/>
        <end position="202"/>
    </location>
</feature>